<evidence type="ECO:0000313" key="4">
    <source>
        <dbReference type="Proteomes" id="UP000835052"/>
    </source>
</evidence>
<dbReference type="AlphaFoldDB" id="A0A8S1HTF4"/>
<proteinExistence type="predicted"/>
<comment type="caution">
    <text evidence="3">The sequence shown here is derived from an EMBL/GenBank/DDBJ whole genome shotgun (WGS) entry which is preliminary data.</text>
</comment>
<gene>
    <name evidence="3" type="ORF">CAUJ_LOCUS14454</name>
</gene>
<feature type="compositionally biased region" description="Pro residues" evidence="2">
    <location>
        <begin position="89"/>
        <end position="103"/>
    </location>
</feature>
<sequence length="293" mass="33174">MITSHLLTSLMSFPLNIFSNVTMRTPDRRARSASAGRRQLRSQQNNQSAAPPLRPVDSLEVLWERDRVARGRTPPNQPLNAEEPQRAPVTPPPVGARPTPPTTPERQIRRRPALQVQRNRQNIVRRRVAAAPAAGRPNPVAPPRRFVRETQRIETCNTAVEYEDSEEHTLQKLDLTLLDRSEKFSSLTTTPITEELPNLESEEHRMMALREADRKKVVSDAVALQEDPNAAQEDLKRVLEKLESHLSICLQERQRLEEGLSSLEERTRRLGENLKKIDSAQLIIASVVSDGLL</sequence>
<evidence type="ECO:0000256" key="2">
    <source>
        <dbReference type="SAM" id="MobiDB-lite"/>
    </source>
</evidence>
<evidence type="ECO:0000256" key="1">
    <source>
        <dbReference type="SAM" id="Coils"/>
    </source>
</evidence>
<feature type="region of interest" description="Disordered" evidence="2">
    <location>
        <begin position="26"/>
        <end position="111"/>
    </location>
</feature>
<keyword evidence="4" id="KW-1185">Reference proteome</keyword>
<organism evidence="3 4">
    <name type="scientific">Caenorhabditis auriculariae</name>
    <dbReference type="NCBI Taxonomy" id="2777116"/>
    <lineage>
        <taxon>Eukaryota</taxon>
        <taxon>Metazoa</taxon>
        <taxon>Ecdysozoa</taxon>
        <taxon>Nematoda</taxon>
        <taxon>Chromadorea</taxon>
        <taxon>Rhabditida</taxon>
        <taxon>Rhabditina</taxon>
        <taxon>Rhabditomorpha</taxon>
        <taxon>Rhabditoidea</taxon>
        <taxon>Rhabditidae</taxon>
        <taxon>Peloderinae</taxon>
        <taxon>Caenorhabditis</taxon>
    </lineage>
</organism>
<feature type="coiled-coil region" evidence="1">
    <location>
        <begin position="239"/>
        <end position="273"/>
    </location>
</feature>
<accession>A0A8S1HTF4</accession>
<dbReference type="Proteomes" id="UP000835052">
    <property type="component" value="Unassembled WGS sequence"/>
</dbReference>
<feature type="compositionally biased region" description="Low complexity" evidence="2">
    <location>
        <begin position="32"/>
        <end position="48"/>
    </location>
</feature>
<keyword evidence="1" id="KW-0175">Coiled coil</keyword>
<evidence type="ECO:0000313" key="3">
    <source>
        <dbReference type="EMBL" id="CAD6198548.1"/>
    </source>
</evidence>
<protein>
    <submittedName>
        <fullName evidence="3">Uncharacterized protein</fullName>
    </submittedName>
</protein>
<reference evidence="3" key="1">
    <citation type="submission" date="2020-10" db="EMBL/GenBank/DDBJ databases">
        <authorList>
            <person name="Kikuchi T."/>
        </authorList>
    </citation>
    <scope>NUCLEOTIDE SEQUENCE</scope>
    <source>
        <strain evidence="3">NKZ352</strain>
    </source>
</reference>
<name>A0A8S1HTF4_9PELO</name>
<dbReference type="EMBL" id="CAJGYM010000129">
    <property type="protein sequence ID" value="CAD6198548.1"/>
    <property type="molecule type" value="Genomic_DNA"/>
</dbReference>